<reference evidence="2" key="1">
    <citation type="submission" date="2021-09" db="EMBL/GenBank/DDBJ databases">
        <title>The genome of Mauremys mutica provides insights into the evolution of semi-aquatic lifestyle.</title>
        <authorList>
            <person name="Gong S."/>
            <person name="Gao Y."/>
        </authorList>
    </citation>
    <scope>NUCLEOTIDE SEQUENCE</scope>
    <source>
        <strain evidence="2">MM-2020</strain>
        <tissue evidence="2">Muscle</tissue>
    </source>
</reference>
<proteinExistence type="predicted"/>
<organism evidence="2 3">
    <name type="scientific">Mauremys mutica</name>
    <name type="common">yellowpond turtle</name>
    <dbReference type="NCBI Taxonomy" id="74926"/>
    <lineage>
        <taxon>Eukaryota</taxon>
        <taxon>Metazoa</taxon>
        <taxon>Chordata</taxon>
        <taxon>Craniata</taxon>
        <taxon>Vertebrata</taxon>
        <taxon>Euteleostomi</taxon>
        <taxon>Archelosauria</taxon>
        <taxon>Testudinata</taxon>
        <taxon>Testudines</taxon>
        <taxon>Cryptodira</taxon>
        <taxon>Durocryptodira</taxon>
        <taxon>Testudinoidea</taxon>
        <taxon>Geoemydidae</taxon>
        <taxon>Geoemydinae</taxon>
        <taxon>Mauremys</taxon>
    </lineage>
</organism>
<gene>
    <name evidence="2" type="ORF">KIL84_013555</name>
</gene>
<evidence type="ECO:0000313" key="2">
    <source>
        <dbReference type="EMBL" id="KAH1168965.1"/>
    </source>
</evidence>
<evidence type="ECO:0000313" key="3">
    <source>
        <dbReference type="Proteomes" id="UP000827986"/>
    </source>
</evidence>
<evidence type="ECO:0000256" key="1">
    <source>
        <dbReference type="SAM" id="MobiDB-lite"/>
    </source>
</evidence>
<dbReference type="EMBL" id="JAHDVG010000485">
    <property type="protein sequence ID" value="KAH1168965.1"/>
    <property type="molecule type" value="Genomic_DNA"/>
</dbReference>
<dbReference type="Proteomes" id="UP000827986">
    <property type="component" value="Unassembled WGS sequence"/>
</dbReference>
<dbReference type="AlphaFoldDB" id="A0A9D3WXU7"/>
<feature type="compositionally biased region" description="Basic and acidic residues" evidence="1">
    <location>
        <begin position="34"/>
        <end position="49"/>
    </location>
</feature>
<name>A0A9D3WXU7_9SAUR</name>
<accession>A0A9D3WXU7</accession>
<comment type="caution">
    <text evidence="2">The sequence shown here is derived from an EMBL/GenBank/DDBJ whole genome shotgun (WGS) entry which is preliminary data.</text>
</comment>
<sequence length="84" mass="9461">MAKWKTEAAVSEEIEEKSERNTYKFLTNTKMKDAFSKENRTKETPKMSKDSGSAGADIQPDTTLSKTAMKLAVARLETEKVDKE</sequence>
<keyword evidence="3" id="KW-1185">Reference proteome</keyword>
<feature type="region of interest" description="Disordered" evidence="1">
    <location>
        <begin position="34"/>
        <end position="63"/>
    </location>
</feature>
<protein>
    <submittedName>
        <fullName evidence="2">Uncharacterized protein</fullName>
    </submittedName>
</protein>